<gene>
    <name evidence="1" type="ORF">P8935_10370</name>
</gene>
<organism evidence="1">
    <name type="scientific">Telmatobacter sp. DSM 110680</name>
    <dbReference type="NCBI Taxonomy" id="3036704"/>
    <lineage>
        <taxon>Bacteria</taxon>
        <taxon>Pseudomonadati</taxon>
        <taxon>Acidobacteriota</taxon>
        <taxon>Terriglobia</taxon>
        <taxon>Terriglobales</taxon>
        <taxon>Acidobacteriaceae</taxon>
        <taxon>Telmatobacter</taxon>
    </lineage>
</organism>
<dbReference type="AlphaFoldDB" id="A0AAU7DQY2"/>
<sequence>MRAIPLFVCLGFAIARTASGQAFGESIQLSQPSVAKTGAATAVPVAPLNSRSGMPQQGGVQVVNNNYRGFQDCHCAQSPVFLPSPREIAAGTPVILSSPNPNAVIYYTTDGWTPTESSTQYRDPIVVNANTRIQAFAEEPGKAPSPIVAASYTVNGPGSALPMDSSVSGSTVTKGTTIRLQTGNRLTSDTTAAGDHFYLMLDQNLVVNGKIIAPRGMSVEAVVTSVQHAGQNGRSGVIVFHTTNLSAHGVTIPLSGTYTLVAPDIGSELNHISDTNFVHVSGPLPPGNEAKIEPGMTLTASVAADVPVNQ</sequence>
<protein>
    <submittedName>
        <fullName evidence="1">FN3 associated domain-containing protein</fullName>
    </submittedName>
</protein>
<proteinExistence type="predicted"/>
<reference evidence="1" key="1">
    <citation type="submission" date="2023-03" db="EMBL/GenBank/DDBJ databases">
        <title>Edaphobacter sp.</title>
        <authorList>
            <person name="Huber K.J."/>
            <person name="Papendorf J."/>
            <person name="Pilke C."/>
            <person name="Bunk B."/>
            <person name="Sproeer C."/>
            <person name="Pester M."/>
        </authorList>
    </citation>
    <scope>NUCLEOTIDE SEQUENCE</scope>
    <source>
        <strain evidence="1">DSM 110680</strain>
    </source>
</reference>
<accession>A0AAU7DQY2</accession>
<dbReference type="Pfam" id="PF13287">
    <property type="entry name" value="Fn3_assoc"/>
    <property type="match status" value="1"/>
</dbReference>
<dbReference type="InterPro" id="IPR026876">
    <property type="entry name" value="Fn3_assoc_repeat"/>
</dbReference>
<dbReference type="EMBL" id="CP121196">
    <property type="protein sequence ID" value="XBH19701.1"/>
    <property type="molecule type" value="Genomic_DNA"/>
</dbReference>
<name>A0AAU7DQY2_9BACT</name>
<evidence type="ECO:0000313" key="1">
    <source>
        <dbReference type="EMBL" id="XBH19701.1"/>
    </source>
</evidence>
<dbReference type="RefSeq" id="WP_348264920.1">
    <property type="nucleotide sequence ID" value="NZ_CP121196.1"/>
</dbReference>